<feature type="transmembrane region" description="Helical" evidence="5">
    <location>
        <begin position="44"/>
        <end position="67"/>
    </location>
</feature>
<keyword evidence="4 5" id="KW-0472">Membrane</keyword>
<dbReference type="GO" id="GO:0016020">
    <property type="term" value="C:membrane"/>
    <property type="evidence" value="ECO:0007669"/>
    <property type="project" value="UniProtKB-SubCell"/>
</dbReference>
<proteinExistence type="predicted"/>
<accession>A0A2T0TSU2</accession>
<dbReference type="OrthoDB" id="9809599at2"/>
<feature type="transmembrane region" description="Helical" evidence="5">
    <location>
        <begin position="363"/>
        <end position="384"/>
    </location>
</feature>
<keyword evidence="3 5" id="KW-1133">Transmembrane helix</keyword>
<evidence type="ECO:0000256" key="1">
    <source>
        <dbReference type="ARBA" id="ARBA00004141"/>
    </source>
</evidence>
<feature type="transmembrane region" description="Helical" evidence="5">
    <location>
        <begin position="145"/>
        <end position="166"/>
    </location>
</feature>
<comment type="subcellular location">
    <subcellularLocation>
        <location evidence="1">Membrane</location>
        <topology evidence="1">Multi-pass membrane protein</topology>
    </subcellularLocation>
</comment>
<sequence length="400" mass="39201">MTTSTTAPTVGRARTAVATAFIVNGFAFASWISRVPAARDTLDLSAAQLGLLLLCLALGSGVALPATGPVVHRLGPARTVLAGAAVTTTGQLLLAAGLGTASVPLAAVGLALTGAGVGGWDVAMNIEGAAVERRLARPLMPRLHAGFSLGTVAGALLGAAAAALALPLPVHLVLVAAASFAAIALAVRSFLPADPDEEAARSEGSGVGRAWREPRTLLVGALTLAFAFTEGSANDWLAVALVDGQGVSEAAAAVGFACFVTAMTAVRVLGGSLLARWGRVATLRGGGATAVLGLLLFVVAPSLPLAVAGAVLWGAGAALGFPVGMSAAADDPARAAARVSVVSSIAYTAFLAGPPLIGVVAEATGIVDALLVVLVVLAAGLFAAGATRPLDAQPAESSAT</sequence>
<keyword evidence="7" id="KW-1185">Reference proteome</keyword>
<evidence type="ECO:0000313" key="6">
    <source>
        <dbReference type="EMBL" id="PRY48729.1"/>
    </source>
</evidence>
<dbReference type="CDD" id="cd17393">
    <property type="entry name" value="MFS_MosC_like"/>
    <property type="match status" value="1"/>
</dbReference>
<gene>
    <name evidence="6" type="ORF">LY71_108107</name>
</gene>
<dbReference type="AlphaFoldDB" id="A0A2T0TSU2"/>
<reference evidence="6 7" key="1">
    <citation type="submission" date="2018-03" db="EMBL/GenBank/DDBJ databases">
        <title>Genomic Encyclopedia of Archaeal and Bacterial Type Strains, Phase II (KMG-II): from individual species to whole genera.</title>
        <authorList>
            <person name="Goeker M."/>
        </authorList>
    </citation>
    <scope>NUCLEOTIDE SEQUENCE [LARGE SCALE GENOMIC DNA]</scope>
    <source>
        <strain evidence="6 7">DSM 45416</strain>
    </source>
</reference>
<dbReference type="Pfam" id="PF07690">
    <property type="entry name" value="MFS_1"/>
    <property type="match status" value="1"/>
</dbReference>
<evidence type="ECO:0000313" key="7">
    <source>
        <dbReference type="Proteomes" id="UP000239210"/>
    </source>
</evidence>
<name>A0A2T0TSU2_9ACTN</name>
<feature type="transmembrane region" description="Helical" evidence="5">
    <location>
        <begin position="172"/>
        <end position="191"/>
    </location>
</feature>
<dbReference type="EMBL" id="PVTG01000008">
    <property type="protein sequence ID" value="PRY48729.1"/>
    <property type="molecule type" value="Genomic_DNA"/>
</dbReference>
<evidence type="ECO:0000256" key="3">
    <source>
        <dbReference type="ARBA" id="ARBA00022989"/>
    </source>
</evidence>
<dbReference type="InterPro" id="IPR011701">
    <property type="entry name" value="MFS"/>
</dbReference>
<feature type="transmembrane region" description="Helical" evidence="5">
    <location>
        <begin position="281"/>
        <end position="299"/>
    </location>
</feature>
<feature type="transmembrane region" description="Helical" evidence="5">
    <location>
        <begin position="217"/>
        <end position="238"/>
    </location>
</feature>
<evidence type="ECO:0000256" key="5">
    <source>
        <dbReference type="SAM" id="Phobius"/>
    </source>
</evidence>
<dbReference type="Gene3D" id="1.20.1250.20">
    <property type="entry name" value="MFS general substrate transporter like domains"/>
    <property type="match status" value="2"/>
</dbReference>
<dbReference type="InterPro" id="IPR036259">
    <property type="entry name" value="MFS_trans_sf"/>
</dbReference>
<feature type="transmembrane region" description="Helical" evidence="5">
    <location>
        <begin position="305"/>
        <end position="323"/>
    </location>
</feature>
<feature type="transmembrane region" description="Helical" evidence="5">
    <location>
        <begin position="335"/>
        <end position="357"/>
    </location>
</feature>
<feature type="transmembrane region" description="Helical" evidence="5">
    <location>
        <begin position="12"/>
        <end position="32"/>
    </location>
</feature>
<dbReference type="PANTHER" id="PTHR23514">
    <property type="entry name" value="BYPASS OF STOP CODON PROTEIN 6"/>
    <property type="match status" value="1"/>
</dbReference>
<keyword evidence="2 5" id="KW-0812">Transmembrane</keyword>
<evidence type="ECO:0000256" key="4">
    <source>
        <dbReference type="ARBA" id="ARBA00023136"/>
    </source>
</evidence>
<dbReference type="InterPro" id="IPR051788">
    <property type="entry name" value="MFS_Transporter"/>
</dbReference>
<protein>
    <submittedName>
        <fullName evidence="6">Fucose permease</fullName>
    </submittedName>
</protein>
<evidence type="ECO:0000256" key="2">
    <source>
        <dbReference type="ARBA" id="ARBA00022692"/>
    </source>
</evidence>
<dbReference type="GO" id="GO:0022857">
    <property type="term" value="F:transmembrane transporter activity"/>
    <property type="evidence" value="ECO:0007669"/>
    <property type="project" value="InterPro"/>
</dbReference>
<dbReference type="SUPFAM" id="SSF103473">
    <property type="entry name" value="MFS general substrate transporter"/>
    <property type="match status" value="1"/>
</dbReference>
<organism evidence="6 7">
    <name type="scientific">Geodermatophilus tzadiensis</name>
    <dbReference type="NCBI Taxonomy" id="1137988"/>
    <lineage>
        <taxon>Bacteria</taxon>
        <taxon>Bacillati</taxon>
        <taxon>Actinomycetota</taxon>
        <taxon>Actinomycetes</taxon>
        <taxon>Geodermatophilales</taxon>
        <taxon>Geodermatophilaceae</taxon>
        <taxon>Geodermatophilus</taxon>
    </lineage>
</organism>
<dbReference type="Proteomes" id="UP000239210">
    <property type="component" value="Unassembled WGS sequence"/>
</dbReference>
<dbReference type="PANTHER" id="PTHR23514:SF13">
    <property type="entry name" value="INNER MEMBRANE PROTEIN YBJJ"/>
    <property type="match status" value="1"/>
</dbReference>
<feature type="transmembrane region" description="Helical" evidence="5">
    <location>
        <begin position="250"/>
        <end position="269"/>
    </location>
</feature>
<dbReference type="RefSeq" id="WP_106277795.1">
    <property type="nucleotide sequence ID" value="NZ_PVTG01000008.1"/>
</dbReference>
<comment type="caution">
    <text evidence="6">The sequence shown here is derived from an EMBL/GenBank/DDBJ whole genome shotgun (WGS) entry which is preliminary data.</text>
</comment>